<dbReference type="PROSITE" id="PS50005">
    <property type="entry name" value="TPR"/>
    <property type="match status" value="1"/>
</dbReference>
<dbReference type="GO" id="GO:0003677">
    <property type="term" value="F:DNA binding"/>
    <property type="evidence" value="ECO:0007669"/>
    <property type="project" value="InterPro"/>
</dbReference>
<dbReference type="InterPro" id="IPR011990">
    <property type="entry name" value="TPR-like_helical_dom_sf"/>
</dbReference>
<dbReference type="RefSeq" id="WP_262433151.1">
    <property type="nucleotide sequence ID" value="NZ_JACRTF010000001.1"/>
</dbReference>
<keyword evidence="5" id="KW-1185">Reference proteome</keyword>
<dbReference type="SUPFAM" id="SSF46894">
    <property type="entry name" value="C-terminal effector domain of the bipartite response regulators"/>
    <property type="match status" value="1"/>
</dbReference>
<feature type="transmembrane region" description="Helical" evidence="3">
    <location>
        <begin position="316"/>
        <end position="337"/>
    </location>
</feature>
<accession>A0A926F4V1</accession>
<dbReference type="Gene3D" id="1.10.10.10">
    <property type="entry name" value="Winged helix-like DNA-binding domain superfamily/Winged helix DNA-binding domain"/>
    <property type="match status" value="1"/>
</dbReference>
<keyword evidence="2" id="KW-0175">Coiled coil</keyword>
<evidence type="ECO:0000313" key="4">
    <source>
        <dbReference type="EMBL" id="MBC8591934.1"/>
    </source>
</evidence>
<dbReference type="Proteomes" id="UP000651085">
    <property type="component" value="Unassembled WGS sequence"/>
</dbReference>
<feature type="coiled-coil region" evidence="2">
    <location>
        <begin position="285"/>
        <end position="352"/>
    </location>
</feature>
<organism evidence="4 5">
    <name type="scientific">Jilunia laotingensis</name>
    <dbReference type="NCBI Taxonomy" id="2763675"/>
    <lineage>
        <taxon>Bacteria</taxon>
        <taxon>Pseudomonadati</taxon>
        <taxon>Bacteroidota</taxon>
        <taxon>Bacteroidia</taxon>
        <taxon>Bacteroidales</taxon>
        <taxon>Bacteroidaceae</taxon>
        <taxon>Jilunia</taxon>
    </lineage>
</organism>
<evidence type="ECO:0000313" key="5">
    <source>
        <dbReference type="Proteomes" id="UP000651085"/>
    </source>
</evidence>
<dbReference type="SUPFAM" id="SSF48452">
    <property type="entry name" value="TPR-like"/>
    <property type="match status" value="1"/>
</dbReference>
<keyword evidence="3" id="KW-0472">Membrane</keyword>
<dbReference type="InterPro" id="IPR036388">
    <property type="entry name" value="WH-like_DNA-bd_sf"/>
</dbReference>
<dbReference type="Pfam" id="PF14938">
    <property type="entry name" value="SNAP"/>
    <property type="match status" value="1"/>
</dbReference>
<comment type="caution">
    <text evidence="4">The sequence shown here is derived from an EMBL/GenBank/DDBJ whole genome shotgun (WGS) entry which is preliminary data.</text>
</comment>
<reference evidence="4" key="1">
    <citation type="submission" date="2020-08" db="EMBL/GenBank/DDBJ databases">
        <title>Genome public.</title>
        <authorList>
            <person name="Liu C."/>
            <person name="Sun Q."/>
        </authorList>
    </citation>
    <scope>NUCLEOTIDE SEQUENCE</scope>
    <source>
        <strain evidence="4">N12</strain>
    </source>
</reference>
<keyword evidence="3" id="KW-1133">Transmembrane helix</keyword>
<sequence length="508" mass="59044">MKYIILLIILVTNTSFLNAGLTASFRTKTDAVSDSLSYDSSRVTLQKAIEQLHHSEYVQSFNTFNKSAPLFLKTGDIRNAARCYANMGLIFMEIQEYEKAITNFQKADSLFLSMNAVEEQLFCKKDLALCYGNSGKPEKACDLLKMVIEKELPQIQNIKLKIACLFAYCDYLNDIEEEKKYIIEAYDLALETDDSQLIRAAILNLGWVNYKTGNLILAEKYVNQIYDSLHQDENESSLTSLEGNTYSLLSQLYAKKKIWEKAYHFQLQYEECQKLDNKTKAIKHIQHLEIRKEIEQQQLKFEQAQMEIKQKQERSIFVGIALTVLLIMSGIIIFLLYKREQAEKKLRKIERKEYTTKLVNEHHKVEAKSRELSTNTMLLMKKNEVLKKLKNQIEGYKETGQIEAPTEKEIKGKINEALSENSDWEAFKLQFNEIHPLFFNTLLKLHPGLSNNELRLCAYLKMHLNTKQIAQLISVQPQTVTIARYRMKKKMNLDKDVSLDEYIKQLDS</sequence>
<dbReference type="AlphaFoldDB" id="A0A926F4V1"/>
<gene>
    <name evidence="4" type="ORF">H8744_01490</name>
</gene>
<evidence type="ECO:0008006" key="6">
    <source>
        <dbReference type="Google" id="ProtNLM"/>
    </source>
</evidence>
<name>A0A926F4V1_9BACT</name>
<evidence type="ECO:0000256" key="2">
    <source>
        <dbReference type="SAM" id="Coils"/>
    </source>
</evidence>
<evidence type="ECO:0000256" key="3">
    <source>
        <dbReference type="SAM" id="Phobius"/>
    </source>
</evidence>
<dbReference type="InterPro" id="IPR019734">
    <property type="entry name" value="TPR_rpt"/>
</dbReference>
<dbReference type="InterPro" id="IPR016032">
    <property type="entry name" value="Sig_transdc_resp-reg_C-effctor"/>
</dbReference>
<dbReference type="GO" id="GO:0006355">
    <property type="term" value="P:regulation of DNA-templated transcription"/>
    <property type="evidence" value="ECO:0007669"/>
    <property type="project" value="InterPro"/>
</dbReference>
<dbReference type="Gene3D" id="1.25.40.10">
    <property type="entry name" value="Tetratricopeptide repeat domain"/>
    <property type="match status" value="2"/>
</dbReference>
<evidence type="ECO:0000256" key="1">
    <source>
        <dbReference type="PROSITE-ProRule" id="PRU00339"/>
    </source>
</evidence>
<proteinExistence type="predicted"/>
<protein>
    <recommendedName>
        <fullName evidence="6">Tetratricopeptide repeat protein</fullName>
    </recommendedName>
</protein>
<dbReference type="EMBL" id="JACRTF010000001">
    <property type="protein sequence ID" value="MBC8591934.1"/>
    <property type="molecule type" value="Genomic_DNA"/>
</dbReference>
<keyword evidence="1" id="KW-0802">TPR repeat</keyword>
<keyword evidence="3" id="KW-0812">Transmembrane</keyword>
<feature type="repeat" description="TPR" evidence="1">
    <location>
        <begin position="81"/>
        <end position="114"/>
    </location>
</feature>